<dbReference type="AlphaFoldDB" id="A0A061RKZ3"/>
<sequence length="139" mass="15313">MKGRPKTSWVVIWRSGYVRDALVALALFSLYWCLSAHVTHSAAKTIGNLQDLGSQTTEAFNLDAHRASSTNTTDRTPVGDTDRRLGAILSSFVADAASMGLHWIYDVQKIKQLVGQGTPEFFEPPSCPYYKYDSGDLSP</sequence>
<reference evidence="1" key="1">
    <citation type="submission" date="2014-05" db="EMBL/GenBank/DDBJ databases">
        <title>The transcriptome of the halophilic microalga Tetraselmis sp. GSL018 isolated from the Great Salt Lake, Utah.</title>
        <authorList>
            <person name="Jinkerson R.E."/>
            <person name="D'Adamo S."/>
            <person name="Posewitz M.C."/>
        </authorList>
    </citation>
    <scope>NUCLEOTIDE SEQUENCE</scope>
    <source>
        <strain evidence="1">GSL018</strain>
    </source>
</reference>
<accession>A0A061RKZ3</accession>
<evidence type="ECO:0000313" key="1">
    <source>
        <dbReference type="EMBL" id="JAC71335.1"/>
    </source>
</evidence>
<protein>
    <submittedName>
        <fullName evidence="1">Uncharacterized protein</fullName>
    </submittedName>
</protein>
<feature type="non-terminal residue" evidence="1">
    <location>
        <position position="139"/>
    </location>
</feature>
<name>A0A061RKZ3_9CHLO</name>
<proteinExistence type="predicted"/>
<gene>
    <name evidence="1" type="ORF">TSPGSL018_2150</name>
</gene>
<organism evidence="1">
    <name type="scientific">Tetraselmis sp. GSL018</name>
    <dbReference type="NCBI Taxonomy" id="582737"/>
    <lineage>
        <taxon>Eukaryota</taxon>
        <taxon>Viridiplantae</taxon>
        <taxon>Chlorophyta</taxon>
        <taxon>core chlorophytes</taxon>
        <taxon>Chlorodendrophyceae</taxon>
        <taxon>Chlorodendrales</taxon>
        <taxon>Chlorodendraceae</taxon>
        <taxon>Tetraselmis</taxon>
    </lineage>
</organism>
<dbReference type="EMBL" id="GBEZ01014766">
    <property type="protein sequence ID" value="JAC71335.1"/>
    <property type="molecule type" value="Transcribed_RNA"/>
</dbReference>